<evidence type="ECO:0000313" key="1">
    <source>
        <dbReference type="EMBL" id="MPC21406.1"/>
    </source>
</evidence>
<sequence length="86" mass="9584">MLLDTGSSRSCFSLTSYSQNKHKLGSLQHTSSMQGADEVRLAVRRETQPLRVKILTHEHNAILNGGYDQIPKVLYPSDSINMPPNC</sequence>
<dbReference type="InterPro" id="IPR001969">
    <property type="entry name" value="Aspartic_peptidase_AS"/>
</dbReference>
<dbReference type="EMBL" id="VSRR010000971">
    <property type="protein sequence ID" value="MPC21406.1"/>
    <property type="molecule type" value="Genomic_DNA"/>
</dbReference>
<keyword evidence="2" id="KW-1185">Reference proteome</keyword>
<gene>
    <name evidence="1" type="ORF">E2C01_014392</name>
</gene>
<comment type="caution">
    <text evidence="1">The sequence shown here is derived from an EMBL/GenBank/DDBJ whole genome shotgun (WGS) entry which is preliminary data.</text>
</comment>
<accession>A0A5B7DKC6</accession>
<organism evidence="1 2">
    <name type="scientific">Portunus trituberculatus</name>
    <name type="common">Swimming crab</name>
    <name type="synonym">Neptunus trituberculatus</name>
    <dbReference type="NCBI Taxonomy" id="210409"/>
    <lineage>
        <taxon>Eukaryota</taxon>
        <taxon>Metazoa</taxon>
        <taxon>Ecdysozoa</taxon>
        <taxon>Arthropoda</taxon>
        <taxon>Crustacea</taxon>
        <taxon>Multicrustacea</taxon>
        <taxon>Malacostraca</taxon>
        <taxon>Eumalacostraca</taxon>
        <taxon>Eucarida</taxon>
        <taxon>Decapoda</taxon>
        <taxon>Pleocyemata</taxon>
        <taxon>Brachyura</taxon>
        <taxon>Eubrachyura</taxon>
        <taxon>Portunoidea</taxon>
        <taxon>Portunidae</taxon>
        <taxon>Portuninae</taxon>
        <taxon>Portunus</taxon>
    </lineage>
</organism>
<protein>
    <submittedName>
        <fullName evidence="1">Uncharacterized protein</fullName>
    </submittedName>
</protein>
<reference evidence="1 2" key="1">
    <citation type="submission" date="2019-05" db="EMBL/GenBank/DDBJ databases">
        <title>Another draft genome of Portunus trituberculatus and its Hox gene families provides insights of decapod evolution.</title>
        <authorList>
            <person name="Jeong J.-H."/>
            <person name="Song I."/>
            <person name="Kim S."/>
            <person name="Choi T."/>
            <person name="Kim D."/>
            <person name="Ryu S."/>
            <person name="Kim W."/>
        </authorList>
    </citation>
    <scope>NUCLEOTIDE SEQUENCE [LARGE SCALE GENOMIC DNA]</scope>
    <source>
        <tissue evidence="1">Muscle</tissue>
    </source>
</reference>
<dbReference type="Proteomes" id="UP000324222">
    <property type="component" value="Unassembled WGS sequence"/>
</dbReference>
<dbReference type="AlphaFoldDB" id="A0A5B7DKC6"/>
<proteinExistence type="predicted"/>
<name>A0A5B7DKC6_PORTR</name>
<dbReference type="GO" id="GO:0004190">
    <property type="term" value="F:aspartic-type endopeptidase activity"/>
    <property type="evidence" value="ECO:0007669"/>
    <property type="project" value="InterPro"/>
</dbReference>
<dbReference type="PROSITE" id="PS00141">
    <property type="entry name" value="ASP_PROTEASE"/>
    <property type="match status" value="1"/>
</dbReference>
<evidence type="ECO:0000313" key="2">
    <source>
        <dbReference type="Proteomes" id="UP000324222"/>
    </source>
</evidence>
<dbReference type="GO" id="GO:0006508">
    <property type="term" value="P:proteolysis"/>
    <property type="evidence" value="ECO:0007669"/>
    <property type="project" value="InterPro"/>
</dbReference>